<proteinExistence type="predicted"/>
<dbReference type="AlphaFoldDB" id="A0A418IBY4"/>
<keyword evidence="2" id="KW-1185">Reference proteome</keyword>
<gene>
    <name evidence="1" type="ORF">BU112_14105</name>
</gene>
<dbReference type="Proteomes" id="UP000286317">
    <property type="component" value="Unassembled WGS sequence"/>
</dbReference>
<evidence type="ECO:0000313" key="1">
    <source>
        <dbReference type="EMBL" id="RIM96520.1"/>
    </source>
</evidence>
<dbReference type="Pfam" id="PF06338">
    <property type="entry name" value="ComK"/>
    <property type="match status" value="1"/>
</dbReference>
<accession>A0A418IBY4</accession>
<dbReference type="OrthoDB" id="2409264at2"/>
<dbReference type="GeneID" id="79050065"/>
<evidence type="ECO:0008006" key="3">
    <source>
        <dbReference type="Google" id="ProtNLM"/>
    </source>
</evidence>
<comment type="caution">
    <text evidence="1">The sequence shown here is derived from an EMBL/GenBank/DDBJ whole genome shotgun (WGS) entry which is preliminary data.</text>
</comment>
<evidence type="ECO:0000313" key="2">
    <source>
        <dbReference type="Proteomes" id="UP000286317"/>
    </source>
</evidence>
<organism evidence="1 2">
    <name type="scientific">Staphylococcus shinii</name>
    <dbReference type="NCBI Taxonomy" id="2912228"/>
    <lineage>
        <taxon>Bacteria</taxon>
        <taxon>Bacillati</taxon>
        <taxon>Bacillota</taxon>
        <taxon>Bacilli</taxon>
        <taxon>Bacillales</taxon>
        <taxon>Staphylococcaceae</taxon>
        <taxon>Staphylococcus</taxon>
    </lineage>
</organism>
<name>A0A418IBY4_9STAP</name>
<reference evidence="1 2" key="1">
    <citation type="journal article" date="2016" name="Front. Microbiol.">
        <title>Comprehensive Phylogenetic Analysis of Bovine Non-aureus Staphylococci Species Based on Whole-Genome Sequencing.</title>
        <authorList>
            <person name="Naushad S."/>
            <person name="Barkema H.W."/>
            <person name="Luby C."/>
            <person name="Condas L.A."/>
            <person name="Nobrega D.B."/>
            <person name="Carson D.A."/>
            <person name="De Buck J."/>
        </authorList>
    </citation>
    <scope>NUCLEOTIDE SEQUENCE [LARGE SCALE GENOMIC DNA]</scope>
    <source>
        <strain evidence="1 2">SNUC 4554</strain>
    </source>
</reference>
<protein>
    <recommendedName>
        <fullName evidence="3">ComK family protein</fullName>
    </recommendedName>
</protein>
<dbReference type="InterPro" id="IPR010461">
    <property type="entry name" value="ComK"/>
</dbReference>
<sequence length="140" mass="16228">MSNLTKILYFKTAIGPETLTICQFTTHQFVYPSTINQAINYILEKHQRSHTVQLKQSKRILKIRKLVPIYINHQTTIFPVKPQRSPIQYYINGCTINGLKSKGSSTIIYFNNGTFITVDAPYIFVYKKWQESLTLSHLLS</sequence>
<dbReference type="RefSeq" id="WP_039067025.1">
    <property type="nucleotide sequence ID" value="NZ_CP068712.1"/>
</dbReference>
<dbReference type="EMBL" id="QXUF01000175">
    <property type="protein sequence ID" value="RIM96520.1"/>
    <property type="molecule type" value="Genomic_DNA"/>
</dbReference>
<dbReference type="GO" id="GO:0030420">
    <property type="term" value="P:establishment of competence for transformation"/>
    <property type="evidence" value="ECO:0007669"/>
    <property type="project" value="InterPro"/>
</dbReference>